<sequence>MKKLTLAASLLLALTSGFASVANAAQKIGIVDVQAVFQQLPQAAAIQNTIESEFKDRVEEVRRMEQDIKYYMDKQKREAATMSEAEKQENAKKVLSLRDDFTKKAQGLDQEMRRRSAEERNKLLVLIKQNIDAIAAEGKYDLILRKESVPFYANESDNISAKLVDKISKIK</sequence>
<comment type="similarity">
    <text evidence="2">Belongs to the skp family.</text>
</comment>
<evidence type="ECO:0000256" key="1">
    <source>
        <dbReference type="ARBA" id="ARBA00022729"/>
    </source>
</evidence>
<evidence type="ECO:0000256" key="3">
    <source>
        <dbReference type="SAM" id="SignalP"/>
    </source>
</evidence>
<dbReference type="Gene3D" id="3.30.910.20">
    <property type="entry name" value="Skp domain"/>
    <property type="match status" value="1"/>
</dbReference>
<organism evidence="4 5">
    <name type="scientific">Saccharobesus litoralis</name>
    <dbReference type="NCBI Taxonomy" id="2172099"/>
    <lineage>
        <taxon>Bacteria</taxon>
        <taxon>Pseudomonadati</taxon>
        <taxon>Pseudomonadota</taxon>
        <taxon>Gammaproteobacteria</taxon>
        <taxon>Alteromonadales</taxon>
        <taxon>Alteromonadaceae</taxon>
        <taxon>Saccharobesus</taxon>
    </lineage>
</organism>
<dbReference type="SUPFAM" id="SSF111384">
    <property type="entry name" value="OmpH-like"/>
    <property type="match status" value="1"/>
</dbReference>
<name>A0A2S0VVD8_9ALTE</name>
<evidence type="ECO:0000313" key="5">
    <source>
        <dbReference type="Proteomes" id="UP000244441"/>
    </source>
</evidence>
<dbReference type="GO" id="GO:0005829">
    <property type="term" value="C:cytosol"/>
    <property type="evidence" value="ECO:0007669"/>
    <property type="project" value="TreeGrafter"/>
</dbReference>
<keyword evidence="5" id="KW-1185">Reference proteome</keyword>
<reference evidence="4 5" key="1">
    <citation type="submission" date="2018-01" db="EMBL/GenBank/DDBJ databases">
        <title>Genome sequence of a Cantenovulum-like bacteria.</title>
        <authorList>
            <person name="Tan W.R."/>
            <person name="Lau N.-S."/>
            <person name="Go F."/>
            <person name="Amirul A.-A.A."/>
        </authorList>
    </citation>
    <scope>NUCLEOTIDE SEQUENCE [LARGE SCALE GENOMIC DNA]</scope>
    <source>
        <strain evidence="4 5">CCB-QB4</strain>
    </source>
</reference>
<dbReference type="GO" id="GO:0050821">
    <property type="term" value="P:protein stabilization"/>
    <property type="evidence" value="ECO:0007669"/>
    <property type="project" value="TreeGrafter"/>
</dbReference>
<keyword evidence="1 3" id="KW-0732">Signal</keyword>
<proteinExistence type="inferred from homology"/>
<dbReference type="Proteomes" id="UP000244441">
    <property type="component" value="Chromosome"/>
</dbReference>
<dbReference type="GO" id="GO:0051082">
    <property type="term" value="F:unfolded protein binding"/>
    <property type="evidence" value="ECO:0007669"/>
    <property type="project" value="InterPro"/>
</dbReference>
<dbReference type="InterPro" id="IPR024930">
    <property type="entry name" value="Skp_dom_sf"/>
</dbReference>
<feature type="chain" id="PRO_5015769820" description="Periplasmic chaperone for outer membrane proteins Skp" evidence="3">
    <location>
        <begin position="25"/>
        <end position="171"/>
    </location>
</feature>
<dbReference type="InterPro" id="IPR005632">
    <property type="entry name" value="Chaperone_Skp"/>
</dbReference>
<dbReference type="OrthoDB" id="5767138at2"/>
<dbReference type="RefSeq" id="WP_108604208.1">
    <property type="nucleotide sequence ID" value="NZ_CP026604.1"/>
</dbReference>
<gene>
    <name evidence="4" type="ORF">C2869_17725</name>
</gene>
<dbReference type="KEGG" id="cate:C2869_17725"/>
<evidence type="ECO:0000256" key="2">
    <source>
        <dbReference type="PIRNR" id="PIRNR002094"/>
    </source>
</evidence>
<feature type="signal peptide" evidence="3">
    <location>
        <begin position="1"/>
        <end position="24"/>
    </location>
</feature>
<dbReference type="SMART" id="SM00935">
    <property type="entry name" value="OmpH"/>
    <property type="match status" value="1"/>
</dbReference>
<protein>
    <recommendedName>
        <fullName evidence="6">Periplasmic chaperone for outer membrane proteins Skp</fullName>
    </recommendedName>
</protein>
<dbReference type="PANTHER" id="PTHR35089">
    <property type="entry name" value="CHAPERONE PROTEIN SKP"/>
    <property type="match status" value="1"/>
</dbReference>
<dbReference type="EMBL" id="CP026604">
    <property type="protein sequence ID" value="AWB68143.1"/>
    <property type="molecule type" value="Genomic_DNA"/>
</dbReference>
<dbReference type="AlphaFoldDB" id="A0A2S0VVD8"/>
<evidence type="ECO:0008006" key="6">
    <source>
        <dbReference type="Google" id="ProtNLM"/>
    </source>
</evidence>
<evidence type="ECO:0000313" key="4">
    <source>
        <dbReference type="EMBL" id="AWB68143.1"/>
    </source>
</evidence>
<dbReference type="PANTHER" id="PTHR35089:SF1">
    <property type="entry name" value="CHAPERONE PROTEIN SKP"/>
    <property type="match status" value="1"/>
</dbReference>
<dbReference type="PIRSF" id="PIRSF002094">
    <property type="entry name" value="OMP26_Skp"/>
    <property type="match status" value="1"/>
</dbReference>
<accession>A0A2S0VVD8</accession>
<dbReference type="Pfam" id="PF03938">
    <property type="entry name" value="OmpH"/>
    <property type="match status" value="1"/>
</dbReference>